<dbReference type="SUPFAM" id="SSF49299">
    <property type="entry name" value="PKD domain"/>
    <property type="match status" value="1"/>
</dbReference>
<gene>
    <name evidence="4" type="ORF">EDD73_106139</name>
</gene>
<name>A0A4R2S1Q1_9FIRM</name>
<dbReference type="PANTHER" id="PTHR12558:SF13">
    <property type="entry name" value="CELL DIVISION CYCLE PROTEIN 27 HOMOLOG"/>
    <property type="match status" value="1"/>
</dbReference>
<feature type="repeat" description="TPR" evidence="1">
    <location>
        <begin position="332"/>
        <end position="365"/>
    </location>
</feature>
<dbReference type="Pfam" id="PF14559">
    <property type="entry name" value="TPR_19"/>
    <property type="match status" value="3"/>
</dbReference>
<dbReference type="InterPro" id="IPR036582">
    <property type="entry name" value="Mao_N_sf"/>
</dbReference>
<dbReference type="PROSITE" id="PS50093">
    <property type="entry name" value="PKD"/>
    <property type="match status" value="1"/>
</dbReference>
<sequence>MMHKPWALTGLLLLFLTPSAWAADSISPSGYVSFGISLNQQHRHTEAEAAYRQALALKPTYIEAIIGLSQTLMIENKFDEAALLLEQKMATTKDSRLFANLGEVKYLTGDYPKALSLYQTAVDLSHAASAYDGLGRSHIALHNLKEAEVAFRAGVAIDPNTVSNHINLINLLIDTDRGGDADASIRYAQRLGHHTAALYKAIGRLEWHRQHVDAAVAAFDEAARIDATDVTIPLLSGDLYAKQRNWPMAERYYRQALKIAPKQGDIAAKLAAALREQGHLAEAAAVLTNEPVANTLSTTFLLTQAAVLAQQQDSAGAESAYQKVLALNPSSVPAYLGLGQLYARVHRDGDAAKILTTAAQLAPQNTDVLFTLAEVQRRRQISWSALDLYQRVIAIDPTHVQARLGLAYLYVDLRRYSEAQALFESLRLEDASKFEPWLGLAHNYLRQGRYGEALPLYDRASTLTNHNALIYQGQSIILQAQGRTEEATTKLKLAQRYDPISTSPLAYNHLPKPVITFHPATGPAPLTAQVDGLASTDDDGKITALRWEWPQGAEIAPGTSSTATQATVTFPTPGEYTFKLYATDNHGAEVRTQKTITVSGTIAIVLDGKLWAIPPDQGQAQIRHNRVLVPLRAVFEAFGADVTWDSAAQTVTAVQGNRRISLTAGSMTARVNGEERQLDVPAIIDESTGRMLVPLRFVAESLGAKVDYQGATQTVLIDRP</sequence>
<dbReference type="SUPFAM" id="SSF55383">
    <property type="entry name" value="Copper amine oxidase, domain N"/>
    <property type="match status" value="1"/>
</dbReference>
<feature type="chain" id="PRO_5020622498" evidence="2">
    <location>
        <begin position="23"/>
        <end position="720"/>
    </location>
</feature>
<feature type="repeat" description="TPR" evidence="1">
    <location>
        <begin position="128"/>
        <end position="161"/>
    </location>
</feature>
<proteinExistence type="predicted"/>
<evidence type="ECO:0000256" key="1">
    <source>
        <dbReference type="PROSITE-ProRule" id="PRU00339"/>
    </source>
</evidence>
<feature type="repeat" description="TPR" evidence="1">
    <location>
        <begin position="28"/>
        <end position="61"/>
    </location>
</feature>
<reference evidence="4 5" key="1">
    <citation type="submission" date="2019-03" db="EMBL/GenBank/DDBJ databases">
        <title>Genomic Encyclopedia of Type Strains, Phase IV (KMG-IV): sequencing the most valuable type-strain genomes for metagenomic binning, comparative biology and taxonomic classification.</title>
        <authorList>
            <person name="Goeker M."/>
        </authorList>
    </citation>
    <scope>NUCLEOTIDE SEQUENCE [LARGE SCALE GENOMIC DNA]</scope>
    <source>
        <strain evidence="4 5">DSM 11170</strain>
    </source>
</reference>
<feature type="repeat" description="TPR" evidence="1">
    <location>
        <begin position="230"/>
        <end position="263"/>
    </location>
</feature>
<keyword evidence="5" id="KW-1185">Reference proteome</keyword>
<dbReference type="InterPro" id="IPR019734">
    <property type="entry name" value="TPR_rpt"/>
</dbReference>
<dbReference type="PANTHER" id="PTHR12558">
    <property type="entry name" value="CELL DIVISION CYCLE 16,23,27"/>
    <property type="match status" value="1"/>
</dbReference>
<comment type="caution">
    <text evidence="4">The sequence shown here is derived from an EMBL/GenBank/DDBJ whole genome shotgun (WGS) entry which is preliminary data.</text>
</comment>
<keyword evidence="2" id="KW-0732">Signal</keyword>
<dbReference type="SMART" id="SM00089">
    <property type="entry name" value="PKD"/>
    <property type="match status" value="1"/>
</dbReference>
<organism evidence="4 5">
    <name type="scientific">Heliophilum fasciatum</name>
    <dbReference type="NCBI Taxonomy" id="35700"/>
    <lineage>
        <taxon>Bacteria</taxon>
        <taxon>Bacillati</taxon>
        <taxon>Bacillota</taxon>
        <taxon>Clostridia</taxon>
        <taxon>Eubacteriales</taxon>
        <taxon>Heliobacteriaceae</taxon>
        <taxon>Heliophilum</taxon>
    </lineage>
</organism>
<accession>A0A4R2S1Q1</accession>
<dbReference type="RefSeq" id="WP_131918664.1">
    <property type="nucleotide sequence ID" value="NZ_JAOQNU010000006.1"/>
</dbReference>
<dbReference type="PROSITE" id="PS50005">
    <property type="entry name" value="TPR"/>
    <property type="match status" value="5"/>
</dbReference>
<dbReference type="EMBL" id="SLXT01000006">
    <property type="protein sequence ID" value="TCP65255.1"/>
    <property type="molecule type" value="Genomic_DNA"/>
</dbReference>
<dbReference type="Gene3D" id="2.60.40.10">
    <property type="entry name" value="Immunoglobulins"/>
    <property type="match status" value="1"/>
</dbReference>
<dbReference type="Pfam" id="PF22352">
    <property type="entry name" value="K319L-like_PKD"/>
    <property type="match status" value="1"/>
</dbReference>
<dbReference type="SUPFAM" id="SSF48452">
    <property type="entry name" value="TPR-like"/>
    <property type="match status" value="3"/>
</dbReference>
<evidence type="ECO:0000313" key="4">
    <source>
        <dbReference type="EMBL" id="TCP65255.1"/>
    </source>
</evidence>
<evidence type="ECO:0000256" key="2">
    <source>
        <dbReference type="SAM" id="SignalP"/>
    </source>
</evidence>
<dbReference type="SMART" id="SM00028">
    <property type="entry name" value="TPR"/>
    <property type="match status" value="11"/>
</dbReference>
<dbReference type="InterPro" id="IPR013783">
    <property type="entry name" value="Ig-like_fold"/>
</dbReference>
<dbReference type="CDD" id="cd00146">
    <property type="entry name" value="PKD"/>
    <property type="match status" value="1"/>
</dbReference>
<protein>
    <submittedName>
        <fullName evidence="4">Tfp pilus assembly protein PilF</fullName>
    </submittedName>
</protein>
<feature type="repeat" description="TPR" evidence="1">
    <location>
        <begin position="434"/>
        <end position="467"/>
    </location>
</feature>
<dbReference type="Pfam" id="PF13176">
    <property type="entry name" value="TPR_7"/>
    <property type="match status" value="2"/>
</dbReference>
<dbReference type="InterPro" id="IPR000601">
    <property type="entry name" value="PKD_dom"/>
</dbReference>
<dbReference type="Pfam" id="PF07833">
    <property type="entry name" value="Cu_amine_oxidN1"/>
    <property type="match status" value="1"/>
</dbReference>
<dbReference type="Gene3D" id="1.25.40.10">
    <property type="entry name" value="Tetratricopeptide repeat domain"/>
    <property type="match status" value="3"/>
</dbReference>
<evidence type="ECO:0000313" key="5">
    <source>
        <dbReference type="Proteomes" id="UP000294813"/>
    </source>
</evidence>
<dbReference type="InterPro" id="IPR011990">
    <property type="entry name" value="TPR-like_helical_dom_sf"/>
</dbReference>
<dbReference type="Proteomes" id="UP000294813">
    <property type="component" value="Unassembled WGS sequence"/>
</dbReference>
<dbReference type="InterPro" id="IPR012854">
    <property type="entry name" value="Cu_amine_oxidase-like_N"/>
</dbReference>
<dbReference type="Gene3D" id="3.30.457.10">
    <property type="entry name" value="Copper amine oxidase-like, N-terminal domain"/>
    <property type="match status" value="1"/>
</dbReference>
<dbReference type="AlphaFoldDB" id="A0A4R2S1Q1"/>
<evidence type="ECO:0000259" key="3">
    <source>
        <dbReference type="PROSITE" id="PS50093"/>
    </source>
</evidence>
<dbReference type="InterPro" id="IPR035986">
    <property type="entry name" value="PKD_dom_sf"/>
</dbReference>
<keyword evidence="1" id="KW-0802">TPR repeat</keyword>
<dbReference type="OrthoDB" id="1737781at2"/>
<feature type="signal peptide" evidence="2">
    <location>
        <begin position="1"/>
        <end position="22"/>
    </location>
</feature>
<dbReference type="InterPro" id="IPR022409">
    <property type="entry name" value="PKD/Chitinase_dom"/>
</dbReference>
<feature type="domain" description="PKD" evidence="3">
    <location>
        <begin position="511"/>
        <end position="605"/>
    </location>
</feature>